<feature type="transmembrane region" description="Helical" evidence="8">
    <location>
        <begin position="12"/>
        <end position="31"/>
    </location>
</feature>
<keyword evidence="7" id="KW-0175">Coiled coil</keyword>
<proteinExistence type="predicted"/>
<feature type="coiled-coil region" evidence="7">
    <location>
        <begin position="133"/>
        <end position="167"/>
    </location>
</feature>
<keyword evidence="5" id="KW-0418">Kinase</keyword>
<dbReference type="Gene3D" id="3.30.565.10">
    <property type="entry name" value="Histidine kinase-like ATPase, C-terminal domain"/>
    <property type="match status" value="1"/>
</dbReference>
<dbReference type="Proteomes" id="UP000178870">
    <property type="component" value="Unassembled WGS sequence"/>
</dbReference>
<dbReference type="AlphaFoldDB" id="A0A1F7YWA5"/>
<dbReference type="GO" id="GO:0005886">
    <property type="term" value="C:plasma membrane"/>
    <property type="evidence" value="ECO:0007669"/>
    <property type="project" value="TreeGrafter"/>
</dbReference>
<evidence type="ECO:0000256" key="1">
    <source>
        <dbReference type="ARBA" id="ARBA00000085"/>
    </source>
</evidence>
<dbReference type="SMART" id="SM00388">
    <property type="entry name" value="HisKA"/>
    <property type="match status" value="1"/>
</dbReference>
<feature type="domain" description="Histidine kinase" evidence="9">
    <location>
        <begin position="120"/>
        <end position="336"/>
    </location>
</feature>
<comment type="caution">
    <text evidence="10">The sequence shown here is derived from an EMBL/GenBank/DDBJ whole genome shotgun (WGS) entry which is preliminary data.</text>
</comment>
<dbReference type="InterPro" id="IPR003661">
    <property type="entry name" value="HisK_dim/P_dom"/>
</dbReference>
<keyword evidence="8" id="KW-1133">Transmembrane helix</keyword>
<dbReference type="PANTHER" id="PTHR45453">
    <property type="entry name" value="PHOSPHATE REGULON SENSOR PROTEIN PHOR"/>
    <property type="match status" value="1"/>
</dbReference>
<dbReference type="InterPro" id="IPR050351">
    <property type="entry name" value="BphY/WalK/GraS-like"/>
</dbReference>
<dbReference type="InterPro" id="IPR004358">
    <property type="entry name" value="Sig_transdc_His_kin-like_C"/>
</dbReference>
<keyword evidence="8" id="KW-0472">Membrane</keyword>
<evidence type="ECO:0000256" key="7">
    <source>
        <dbReference type="SAM" id="Coils"/>
    </source>
</evidence>
<keyword evidence="4" id="KW-0808">Transferase</keyword>
<feature type="transmembrane region" description="Helical" evidence="8">
    <location>
        <begin position="77"/>
        <end position="100"/>
    </location>
</feature>
<evidence type="ECO:0000256" key="2">
    <source>
        <dbReference type="ARBA" id="ARBA00012438"/>
    </source>
</evidence>
<dbReference type="InterPro" id="IPR036890">
    <property type="entry name" value="HATPase_C_sf"/>
</dbReference>
<dbReference type="PANTHER" id="PTHR45453:SF1">
    <property type="entry name" value="PHOSPHATE REGULON SENSOR PROTEIN PHOR"/>
    <property type="match status" value="1"/>
</dbReference>
<organism evidence="10 11">
    <name type="scientific">Candidatus Woesebacteria bacterium RIFCSPHIGHO2_01_FULL_44_21</name>
    <dbReference type="NCBI Taxonomy" id="1802503"/>
    <lineage>
        <taxon>Bacteria</taxon>
        <taxon>Candidatus Woeseibacteriota</taxon>
    </lineage>
</organism>
<dbReference type="GO" id="GO:0004721">
    <property type="term" value="F:phosphoprotein phosphatase activity"/>
    <property type="evidence" value="ECO:0007669"/>
    <property type="project" value="TreeGrafter"/>
</dbReference>
<keyword evidence="8" id="KW-0812">Transmembrane</keyword>
<dbReference type="GO" id="GO:0000155">
    <property type="term" value="F:phosphorelay sensor kinase activity"/>
    <property type="evidence" value="ECO:0007669"/>
    <property type="project" value="InterPro"/>
</dbReference>
<dbReference type="FunFam" id="3.30.565.10:FF:000006">
    <property type="entry name" value="Sensor histidine kinase WalK"/>
    <property type="match status" value="1"/>
</dbReference>
<evidence type="ECO:0000256" key="6">
    <source>
        <dbReference type="ARBA" id="ARBA00023012"/>
    </source>
</evidence>
<dbReference type="CDD" id="cd00082">
    <property type="entry name" value="HisKA"/>
    <property type="match status" value="1"/>
</dbReference>
<evidence type="ECO:0000259" key="9">
    <source>
        <dbReference type="PROSITE" id="PS50109"/>
    </source>
</evidence>
<dbReference type="SMART" id="SM00387">
    <property type="entry name" value="HATPase_c"/>
    <property type="match status" value="1"/>
</dbReference>
<dbReference type="Pfam" id="PF02518">
    <property type="entry name" value="HATPase_c"/>
    <property type="match status" value="1"/>
</dbReference>
<evidence type="ECO:0000256" key="3">
    <source>
        <dbReference type="ARBA" id="ARBA00022553"/>
    </source>
</evidence>
<dbReference type="SUPFAM" id="SSF55874">
    <property type="entry name" value="ATPase domain of HSP90 chaperone/DNA topoisomerase II/histidine kinase"/>
    <property type="match status" value="1"/>
</dbReference>
<dbReference type="InterPro" id="IPR003594">
    <property type="entry name" value="HATPase_dom"/>
</dbReference>
<dbReference type="EMBL" id="MGGP01000024">
    <property type="protein sequence ID" value="OGM31510.1"/>
    <property type="molecule type" value="Genomic_DNA"/>
</dbReference>
<reference evidence="10 11" key="1">
    <citation type="journal article" date="2016" name="Nat. Commun.">
        <title>Thousands of microbial genomes shed light on interconnected biogeochemical processes in an aquifer system.</title>
        <authorList>
            <person name="Anantharaman K."/>
            <person name="Brown C.T."/>
            <person name="Hug L.A."/>
            <person name="Sharon I."/>
            <person name="Castelle C.J."/>
            <person name="Probst A.J."/>
            <person name="Thomas B.C."/>
            <person name="Singh A."/>
            <person name="Wilkins M.J."/>
            <person name="Karaoz U."/>
            <person name="Brodie E.L."/>
            <person name="Williams K.H."/>
            <person name="Hubbard S.S."/>
            <person name="Banfield J.F."/>
        </authorList>
    </citation>
    <scope>NUCLEOTIDE SEQUENCE [LARGE SCALE GENOMIC DNA]</scope>
</reference>
<name>A0A1F7YWA5_9BACT</name>
<protein>
    <recommendedName>
        <fullName evidence="2">histidine kinase</fullName>
        <ecNumber evidence="2">2.7.13.3</ecNumber>
    </recommendedName>
</protein>
<evidence type="ECO:0000313" key="10">
    <source>
        <dbReference type="EMBL" id="OGM31510.1"/>
    </source>
</evidence>
<sequence length="336" mass="37488">MTRFSSARLKLTLWYLIIVAIVSFSFSAIIYNGVVSELERGFQIAEFHVQSPNNVFVPRKIALQILKDDFELAKKAVTIRLLSINAIIIAASGIAAYILAGKTLEPLQLALEEQKRFTADASHELKTPLTALRTELEVALRDKKLNLKDAKNMLKSNLEEVANLQNLSENLMKLTRYSQGINGIRFNRLNIKIPLEQAIKKVTPMAKAKNIKLRKDISNIEIKADSQSLEELFIILLDNAIKYSPEKSVVIISTLVHRNKVAVDVADQGVGIAKADIPHLFDRFYRADVSRNKTKADGYGLGLAIAKEIVERHKGEISVRSIVDKGSTFTVLLPIS</sequence>
<comment type="catalytic activity">
    <reaction evidence="1">
        <text>ATP + protein L-histidine = ADP + protein N-phospho-L-histidine.</text>
        <dbReference type="EC" id="2.7.13.3"/>
    </reaction>
</comment>
<keyword evidence="6" id="KW-0902">Two-component regulatory system</keyword>
<dbReference type="Pfam" id="PF00512">
    <property type="entry name" value="HisKA"/>
    <property type="match status" value="1"/>
</dbReference>
<gene>
    <name evidence="10" type="ORF">A2803_02115</name>
</gene>
<dbReference type="InterPro" id="IPR005467">
    <property type="entry name" value="His_kinase_dom"/>
</dbReference>
<accession>A0A1F7YWA5</accession>
<evidence type="ECO:0000256" key="4">
    <source>
        <dbReference type="ARBA" id="ARBA00022679"/>
    </source>
</evidence>
<dbReference type="PRINTS" id="PR00344">
    <property type="entry name" value="BCTRLSENSOR"/>
</dbReference>
<dbReference type="InterPro" id="IPR036097">
    <property type="entry name" value="HisK_dim/P_sf"/>
</dbReference>
<evidence type="ECO:0000256" key="8">
    <source>
        <dbReference type="SAM" id="Phobius"/>
    </source>
</evidence>
<dbReference type="GO" id="GO:0016036">
    <property type="term" value="P:cellular response to phosphate starvation"/>
    <property type="evidence" value="ECO:0007669"/>
    <property type="project" value="TreeGrafter"/>
</dbReference>
<dbReference type="Gene3D" id="1.10.287.130">
    <property type="match status" value="1"/>
</dbReference>
<keyword evidence="3" id="KW-0597">Phosphoprotein</keyword>
<dbReference type="PROSITE" id="PS50109">
    <property type="entry name" value="HIS_KIN"/>
    <property type="match status" value="1"/>
</dbReference>
<dbReference type="EC" id="2.7.13.3" evidence="2"/>
<dbReference type="SUPFAM" id="SSF47384">
    <property type="entry name" value="Homodimeric domain of signal transducing histidine kinase"/>
    <property type="match status" value="1"/>
</dbReference>
<evidence type="ECO:0000256" key="5">
    <source>
        <dbReference type="ARBA" id="ARBA00022777"/>
    </source>
</evidence>
<evidence type="ECO:0000313" key="11">
    <source>
        <dbReference type="Proteomes" id="UP000178870"/>
    </source>
</evidence>